<reference evidence="3" key="1">
    <citation type="journal article" date="2019" name="Int. J. Syst. Evol. Microbiol.">
        <title>The Global Catalogue of Microorganisms (GCM) 10K type strain sequencing project: providing services to taxonomists for standard genome sequencing and annotation.</title>
        <authorList>
            <consortium name="The Broad Institute Genomics Platform"/>
            <consortium name="The Broad Institute Genome Sequencing Center for Infectious Disease"/>
            <person name="Wu L."/>
            <person name="Ma J."/>
        </authorList>
    </citation>
    <scope>NUCLEOTIDE SEQUENCE [LARGE SCALE GENOMIC DNA]</scope>
    <source>
        <strain evidence="3">JCM 4788</strain>
    </source>
</reference>
<proteinExistence type="predicted"/>
<evidence type="ECO:0000313" key="3">
    <source>
        <dbReference type="Proteomes" id="UP001500879"/>
    </source>
</evidence>
<organism evidence="2 3">
    <name type="scientific">Streptomyces luteireticuli</name>
    <dbReference type="NCBI Taxonomy" id="173858"/>
    <lineage>
        <taxon>Bacteria</taxon>
        <taxon>Bacillati</taxon>
        <taxon>Actinomycetota</taxon>
        <taxon>Actinomycetes</taxon>
        <taxon>Kitasatosporales</taxon>
        <taxon>Streptomycetaceae</taxon>
        <taxon>Streptomyces</taxon>
    </lineage>
</organism>
<feature type="region of interest" description="Disordered" evidence="1">
    <location>
        <begin position="90"/>
        <end position="177"/>
    </location>
</feature>
<dbReference type="RefSeq" id="WP_344028797.1">
    <property type="nucleotide sequence ID" value="NZ_BAAABX010000055.1"/>
</dbReference>
<gene>
    <name evidence="2" type="ORF">GCM10010357_51460</name>
</gene>
<evidence type="ECO:0000313" key="2">
    <source>
        <dbReference type="EMBL" id="GAA0423716.1"/>
    </source>
</evidence>
<accession>A0ABP3ITC2</accession>
<dbReference type="Proteomes" id="UP001500879">
    <property type="component" value="Unassembled WGS sequence"/>
</dbReference>
<sequence>MTWVKLDDRFPSHRKIASLTDRAFRLHVSALCWCAEHLTDGRIAARELRLVAHIRGMTATARQLEDVGLWERDGDGWVIHDFHDYNPTAETVRAERERNAARQKRFRSRQGAASGPAEPPAEERRNGGRNGVTNGGSRPVTNSAPYPYPSPSSLPDGREPSPLHPPQGTTTASSSVGVPEFARPLADMLTAVGCVVGWRTTAGDREALLRHLDRIPAALLVDAAVRAWNPARPPQSIRYLIRVWDALPDVPADAPAAPPARPAAGRQTATDDLFDRAMQRARVRMAAEDPAVDEQRALIA</sequence>
<keyword evidence="3" id="KW-1185">Reference proteome</keyword>
<evidence type="ECO:0000256" key="1">
    <source>
        <dbReference type="SAM" id="MobiDB-lite"/>
    </source>
</evidence>
<evidence type="ECO:0008006" key="4">
    <source>
        <dbReference type="Google" id="ProtNLM"/>
    </source>
</evidence>
<protein>
    <recommendedName>
        <fullName evidence="4">Helix-turn-helix domain-containing protein</fullName>
    </recommendedName>
</protein>
<dbReference type="EMBL" id="BAAABX010000055">
    <property type="protein sequence ID" value="GAA0423716.1"/>
    <property type="molecule type" value="Genomic_DNA"/>
</dbReference>
<feature type="compositionally biased region" description="Polar residues" evidence="1">
    <location>
        <begin position="167"/>
        <end position="176"/>
    </location>
</feature>
<name>A0ABP3ITC2_9ACTN</name>
<comment type="caution">
    <text evidence="2">The sequence shown here is derived from an EMBL/GenBank/DDBJ whole genome shotgun (WGS) entry which is preliminary data.</text>
</comment>